<accession>A0A921MMC8</accession>
<protein>
    <submittedName>
        <fullName evidence="2">Uncharacterized protein</fullName>
    </submittedName>
</protein>
<proteinExistence type="predicted"/>
<organism evidence="2 3">
    <name type="scientific">Pseudoflavonifractor capillosus</name>
    <dbReference type="NCBI Taxonomy" id="106588"/>
    <lineage>
        <taxon>Bacteria</taxon>
        <taxon>Bacillati</taxon>
        <taxon>Bacillota</taxon>
        <taxon>Clostridia</taxon>
        <taxon>Eubacteriales</taxon>
        <taxon>Oscillospiraceae</taxon>
        <taxon>Pseudoflavonifractor</taxon>
    </lineage>
</organism>
<feature type="transmembrane region" description="Helical" evidence="1">
    <location>
        <begin position="6"/>
        <end position="26"/>
    </location>
</feature>
<name>A0A921MMC8_9FIRM</name>
<sequence length="81" mass="8457">MNLVVLQYPLIPILLAASLALTVLAGRLRRGGGIAAVLSVLSTSAMVIAALACSAPYEEILLLLLLPALTCFLAVVRGERK</sequence>
<keyword evidence="1" id="KW-0812">Transmembrane</keyword>
<comment type="caution">
    <text evidence="2">The sequence shown here is derived from an EMBL/GenBank/DDBJ whole genome shotgun (WGS) entry which is preliminary data.</text>
</comment>
<keyword evidence="1" id="KW-0472">Membrane</keyword>
<gene>
    <name evidence="2" type="ORF">K8V01_09420</name>
</gene>
<feature type="transmembrane region" description="Helical" evidence="1">
    <location>
        <begin position="33"/>
        <end position="54"/>
    </location>
</feature>
<evidence type="ECO:0000313" key="3">
    <source>
        <dbReference type="Proteomes" id="UP000760668"/>
    </source>
</evidence>
<dbReference type="RefSeq" id="WP_295368063.1">
    <property type="nucleotide sequence ID" value="NZ_DYUC01000095.1"/>
</dbReference>
<evidence type="ECO:0000313" key="2">
    <source>
        <dbReference type="EMBL" id="HJG87223.1"/>
    </source>
</evidence>
<reference evidence="2" key="1">
    <citation type="journal article" date="2021" name="PeerJ">
        <title>Extensive microbial diversity within the chicken gut microbiome revealed by metagenomics and culture.</title>
        <authorList>
            <person name="Gilroy R."/>
            <person name="Ravi A."/>
            <person name="Getino M."/>
            <person name="Pursley I."/>
            <person name="Horton D.L."/>
            <person name="Alikhan N.F."/>
            <person name="Baker D."/>
            <person name="Gharbi K."/>
            <person name="Hall N."/>
            <person name="Watson M."/>
            <person name="Adriaenssens E.M."/>
            <person name="Foster-Nyarko E."/>
            <person name="Jarju S."/>
            <person name="Secka A."/>
            <person name="Antonio M."/>
            <person name="Oren A."/>
            <person name="Chaudhuri R.R."/>
            <person name="La Ragione R."/>
            <person name="Hildebrand F."/>
            <person name="Pallen M.J."/>
        </authorList>
    </citation>
    <scope>NUCLEOTIDE SEQUENCE</scope>
    <source>
        <strain evidence="2">CHK179-5677</strain>
    </source>
</reference>
<dbReference type="Proteomes" id="UP000760668">
    <property type="component" value="Unassembled WGS sequence"/>
</dbReference>
<keyword evidence="1" id="KW-1133">Transmembrane helix</keyword>
<feature type="transmembrane region" description="Helical" evidence="1">
    <location>
        <begin position="60"/>
        <end position="76"/>
    </location>
</feature>
<dbReference type="AlphaFoldDB" id="A0A921MMC8"/>
<reference evidence="2" key="2">
    <citation type="submission" date="2021-09" db="EMBL/GenBank/DDBJ databases">
        <authorList>
            <person name="Gilroy R."/>
        </authorList>
    </citation>
    <scope>NUCLEOTIDE SEQUENCE</scope>
    <source>
        <strain evidence="2">CHK179-5677</strain>
    </source>
</reference>
<evidence type="ECO:0000256" key="1">
    <source>
        <dbReference type="SAM" id="Phobius"/>
    </source>
</evidence>
<dbReference type="EMBL" id="DYUC01000095">
    <property type="protein sequence ID" value="HJG87223.1"/>
    <property type="molecule type" value="Genomic_DNA"/>
</dbReference>